<organism evidence="6 7">
    <name type="scientific">Qipengyuania citrea LAMA 915</name>
    <dbReference type="NCBI Taxonomy" id="1306953"/>
    <lineage>
        <taxon>Bacteria</taxon>
        <taxon>Pseudomonadati</taxon>
        <taxon>Pseudomonadota</taxon>
        <taxon>Alphaproteobacteria</taxon>
        <taxon>Sphingomonadales</taxon>
        <taxon>Erythrobacteraceae</taxon>
        <taxon>Qipengyuania</taxon>
    </lineage>
</organism>
<dbReference type="PROSITE" id="PS51192">
    <property type="entry name" value="HELICASE_ATP_BIND_1"/>
    <property type="match status" value="1"/>
</dbReference>
<accession>A0A0L1KG23</accession>
<keyword evidence="6" id="KW-0347">Helicase</keyword>
<evidence type="ECO:0000313" key="6">
    <source>
        <dbReference type="EMBL" id="KNH02923.1"/>
    </source>
</evidence>
<dbReference type="InterPro" id="IPR011545">
    <property type="entry name" value="DEAD/DEAH_box_helicase_dom"/>
</dbReference>
<dbReference type="GO" id="GO:0005524">
    <property type="term" value="F:ATP binding"/>
    <property type="evidence" value="ECO:0007669"/>
    <property type="project" value="UniProtKB-KW"/>
</dbReference>
<sequence length="1491" mass="165273">MVSNAALQLLDAVESIEMRSLAWGYSDGSLGQGEITALASPSTIDELIDARLLIELADEQGRARYRSRFAEMTRLLFRLRQLFPQKPWIGAPRLVSDFRIDRRPRRYPKRDRGPDDLATTHSATISSTLLRREIWRALTGSIQTLAAFQERATVRLLAAPPDSGTIVTAGTGSGKTMAFYLPALMRIAEAIDDGHWTKAIAVYPRTELLKDQFAEAYRMARKLDATLKSQGKRKITIGAYFGSTPNSCFHPYFSDDWRETRIGRICPWLSCPSCSSDLAWRKQDLADKVERLSCLQPGCGTVIGPDEIVLTRHSLRDRPPDILFTTTEMLNQRLSDHWYRGLFGAGMPRHRKPFLALLDEVHTYTGTSGAQAALVLRRWRHAVDAPVVWAGLSATLAEAQRFFAELTGVREDRVEEITPLQSEMESEGAEYQIILRGDAGSGASLLSTSIQAAMLIARTLDPADHGCSAGSFGRRLFVFTDDLDVTNRLHDDLRDAEAYDLFGRPDAARQPLAALRGNGSDATARDRDGQRWRMCEQVGHNLDSRLVVGRTTSQDAGVNARANVIVATAALEVGFNDPHVGAVLQHKAPRNAASFLQRKGRAGRDRAMRPITATILSDYGRDRLCFQTYEHLFDPELPPQQLPIGNQYVLKMQAVFALFDWLSVRSGQMTTHKGTMWGMLSGPEQLAKGQALAQATTQLLDGLMRCDQDLVGQLAQHLKWALRVDDATVDGLLWEPPRALLTEAVPTLYRRITTQWRLAFPVGETELDLCVPYHPLPDFVPRALFSDLNLPEVTVKIPPATTQHVERLESLPIVQALGQLVPGRVTRRFAHERGQLCHWVPIDSLEPEQVMRIEDYAQEHEFIGRFTPRCNEPHDANSRLVFRPWTVVLQQARRSDALPSSNARFNWDSEFTAHGEPLVVPPPPRSRWSGWIGAAAFHVHRFRGGVTVRRFASSADANIRRMDADYPVRIEFKTAENKSAALGFAMEVDGMYLDLCLPGPEDLASVNLPPELGASARAAYLRSRFLGDAELPSDLNVFQRDWLMQITMSVVLSEAARSNCSAAEAAAHVLAEDQLAPAFVAAMADMFGAGSPETGEEDDEEDDEDQTTRQGRLEQALTAQIARAEVRARLRALAPEFGTPDPGAFGNWLRQTIAETFGEALLQACLATAPRQAAIDTLLLDFERLENDAIRIWITEGTLGGAGVLQAFAERFATEPRLLFSALEAALASTDLEVAAVALERIVGLANSDAEIATAIHEVRAATGHNERETAWAAFRAALARCGVPVGHSLSVSLNGRLVRAGSSRELDVLLESLLSRWRELESELGLAIGLREFAYLAGQDEQLVELLRDFLLMQIPGTSGNRIERIGLVNGLLWPRGAEVRQRALQSYNPFRRARFTDPGLARSILMAGLAPEVRVEREDWREEIARELAQHGTVRLSASKSESALLHGSLIELAATPIDVSYLQFFATVERFEDEGERLAAIVTLREQV</sequence>
<evidence type="ECO:0000256" key="1">
    <source>
        <dbReference type="ARBA" id="ARBA00022741"/>
    </source>
</evidence>
<feature type="domain" description="Helicase ATP-binding" evidence="4">
    <location>
        <begin position="156"/>
        <end position="414"/>
    </location>
</feature>
<dbReference type="NCBIfam" id="NF041067">
    <property type="entry name" value="DpdJ"/>
    <property type="match status" value="1"/>
</dbReference>
<dbReference type="SMART" id="SM00490">
    <property type="entry name" value="HELICc"/>
    <property type="match status" value="1"/>
</dbReference>
<dbReference type="PANTHER" id="PTHR47957:SF3">
    <property type="entry name" value="ATP-DEPENDENT HELICASE HRQ1"/>
    <property type="match status" value="1"/>
</dbReference>
<keyword evidence="1" id="KW-0547">Nucleotide-binding</keyword>
<dbReference type="STRING" id="1306953.J121_887"/>
<dbReference type="GO" id="GO:0006289">
    <property type="term" value="P:nucleotide-excision repair"/>
    <property type="evidence" value="ECO:0007669"/>
    <property type="project" value="TreeGrafter"/>
</dbReference>
<proteinExistence type="predicted"/>
<dbReference type="Pfam" id="PF00271">
    <property type="entry name" value="Helicase_C"/>
    <property type="match status" value="1"/>
</dbReference>
<dbReference type="Proteomes" id="UP000037446">
    <property type="component" value="Unassembled WGS sequence"/>
</dbReference>
<dbReference type="RefSeq" id="WP_050599534.1">
    <property type="nucleotide sequence ID" value="NZ_JYNE01000018.1"/>
</dbReference>
<dbReference type="GO" id="GO:0003676">
    <property type="term" value="F:nucleic acid binding"/>
    <property type="evidence" value="ECO:0007669"/>
    <property type="project" value="InterPro"/>
</dbReference>
<dbReference type="PATRIC" id="fig|1306953.7.peg.900"/>
<keyword evidence="2" id="KW-0067">ATP-binding</keyword>
<comment type="caution">
    <text evidence="6">The sequence shown here is derived from an EMBL/GenBank/DDBJ whole genome shotgun (WGS) entry which is preliminary data.</text>
</comment>
<dbReference type="Gene3D" id="3.40.50.300">
    <property type="entry name" value="P-loop containing nucleotide triphosphate hydrolases"/>
    <property type="match status" value="2"/>
</dbReference>
<dbReference type="GO" id="GO:0036297">
    <property type="term" value="P:interstrand cross-link repair"/>
    <property type="evidence" value="ECO:0007669"/>
    <property type="project" value="TreeGrafter"/>
</dbReference>
<feature type="domain" description="Helicase C-terminal" evidence="5">
    <location>
        <begin position="459"/>
        <end position="650"/>
    </location>
</feature>
<evidence type="ECO:0000256" key="3">
    <source>
        <dbReference type="SAM" id="MobiDB-lite"/>
    </source>
</evidence>
<evidence type="ECO:0000259" key="4">
    <source>
        <dbReference type="PROSITE" id="PS51192"/>
    </source>
</evidence>
<keyword evidence="6" id="KW-0378">Hydrolase</keyword>
<dbReference type="Pfam" id="PF00270">
    <property type="entry name" value="DEAD"/>
    <property type="match status" value="1"/>
</dbReference>
<dbReference type="InterPro" id="IPR027417">
    <property type="entry name" value="P-loop_NTPase"/>
</dbReference>
<dbReference type="GO" id="GO:0043138">
    <property type="term" value="F:3'-5' DNA helicase activity"/>
    <property type="evidence" value="ECO:0007669"/>
    <property type="project" value="TreeGrafter"/>
</dbReference>
<feature type="compositionally biased region" description="Acidic residues" evidence="3">
    <location>
        <begin position="1094"/>
        <end position="1105"/>
    </location>
</feature>
<dbReference type="PANTHER" id="PTHR47957">
    <property type="entry name" value="ATP-DEPENDENT HELICASE HRQ1"/>
    <property type="match status" value="1"/>
</dbReference>
<protein>
    <submittedName>
        <fullName evidence="6">Lhr-like helicase</fullName>
    </submittedName>
</protein>
<dbReference type="PROSITE" id="PS51194">
    <property type="entry name" value="HELICASE_CTER"/>
    <property type="match status" value="1"/>
</dbReference>
<dbReference type="InterPro" id="IPR001650">
    <property type="entry name" value="Helicase_C-like"/>
</dbReference>
<name>A0A0L1KG23_9SPHN</name>
<dbReference type="SUPFAM" id="SSF52540">
    <property type="entry name" value="P-loop containing nucleoside triphosphate hydrolases"/>
    <property type="match status" value="1"/>
</dbReference>
<reference evidence="6" key="1">
    <citation type="submission" date="2015-02" db="EMBL/GenBank/DDBJ databases">
        <authorList>
            <person name="Chooi Y.-H."/>
        </authorList>
    </citation>
    <scope>NUCLEOTIDE SEQUENCE [LARGE SCALE GENOMIC DNA]</scope>
    <source>
        <strain evidence="6">LAMA 915</strain>
    </source>
</reference>
<evidence type="ECO:0000256" key="2">
    <source>
        <dbReference type="ARBA" id="ARBA00022840"/>
    </source>
</evidence>
<feature type="region of interest" description="Disordered" evidence="3">
    <location>
        <begin position="1089"/>
        <end position="1110"/>
    </location>
</feature>
<dbReference type="InterPro" id="IPR014001">
    <property type="entry name" value="Helicase_ATP-bd"/>
</dbReference>
<gene>
    <name evidence="6" type="ORF">J121_887</name>
</gene>
<dbReference type="SMART" id="SM00487">
    <property type="entry name" value="DEXDc"/>
    <property type="match status" value="1"/>
</dbReference>
<evidence type="ECO:0000259" key="5">
    <source>
        <dbReference type="PROSITE" id="PS51194"/>
    </source>
</evidence>
<dbReference type="EMBL" id="JYNE01000018">
    <property type="protein sequence ID" value="KNH02923.1"/>
    <property type="molecule type" value="Genomic_DNA"/>
</dbReference>
<evidence type="ECO:0000313" key="7">
    <source>
        <dbReference type="Proteomes" id="UP000037446"/>
    </source>
</evidence>